<evidence type="ECO:0000256" key="4">
    <source>
        <dbReference type="ARBA" id="ARBA00022679"/>
    </source>
</evidence>
<proteinExistence type="inferred from homology"/>
<dbReference type="PANTHER" id="PTHR47024:SF1">
    <property type="entry name" value="GLYCOSYLTRANSFERASE FAMILY 92 PROTEIN"/>
    <property type="match status" value="1"/>
</dbReference>
<dbReference type="GO" id="GO:0016757">
    <property type="term" value="F:glycosyltransferase activity"/>
    <property type="evidence" value="ECO:0007669"/>
    <property type="project" value="UniProtKB-UniRule"/>
</dbReference>
<evidence type="ECO:0000256" key="2">
    <source>
        <dbReference type="ARBA" id="ARBA00007647"/>
    </source>
</evidence>
<evidence type="ECO:0000256" key="1">
    <source>
        <dbReference type="ARBA" id="ARBA00004167"/>
    </source>
</evidence>
<dbReference type="Pfam" id="PF01697">
    <property type="entry name" value="Glyco_transf_92"/>
    <property type="match status" value="1"/>
</dbReference>
<keyword evidence="5" id="KW-0472">Membrane</keyword>
<dbReference type="InterPro" id="IPR008166">
    <property type="entry name" value="Glyco_transf_92"/>
</dbReference>
<feature type="non-terminal residue" evidence="7">
    <location>
        <position position="201"/>
    </location>
</feature>
<accession>A0AAN4ZQ32</accession>
<comment type="similarity">
    <text evidence="2 6">Belongs to the glycosyltransferase 92 family.</text>
</comment>
<keyword evidence="3 6" id="KW-0328">Glycosyltransferase</keyword>
<evidence type="ECO:0000256" key="3">
    <source>
        <dbReference type="ARBA" id="ARBA00022676"/>
    </source>
</evidence>
<dbReference type="EMBL" id="BTRK01000003">
    <property type="protein sequence ID" value="GMR43334.1"/>
    <property type="molecule type" value="Genomic_DNA"/>
</dbReference>
<evidence type="ECO:0000313" key="8">
    <source>
        <dbReference type="Proteomes" id="UP001328107"/>
    </source>
</evidence>
<dbReference type="EC" id="2.4.1.-" evidence="6"/>
<comment type="caution">
    <text evidence="7">The sequence shown here is derived from an EMBL/GenBank/DDBJ whole genome shotgun (WGS) entry which is preliminary data.</text>
</comment>
<keyword evidence="4 6" id="KW-0808">Transferase</keyword>
<evidence type="ECO:0000256" key="5">
    <source>
        <dbReference type="ARBA" id="ARBA00023136"/>
    </source>
</evidence>
<dbReference type="PANTHER" id="PTHR47024">
    <property type="entry name" value="BIOFILM ABSENT ON HEAD (AFTER YERSINIA EXPOSURE)-RELATED"/>
    <property type="match status" value="1"/>
</dbReference>
<comment type="subcellular location">
    <subcellularLocation>
        <location evidence="1">Membrane</location>
        <topology evidence="1">Single-pass membrane protein</topology>
    </subcellularLocation>
</comment>
<protein>
    <recommendedName>
        <fullName evidence="6">Glycosyltransferase family 92 protein</fullName>
        <ecNumber evidence="6">2.4.1.-</ecNumber>
    </recommendedName>
</protein>
<gene>
    <name evidence="7" type="ORF">PMAYCL1PPCAC_13529</name>
</gene>
<sequence>LVFRPIEGGCPWAWAKKCEWNAYEFQSIKIFDVPDIVEILMNNERSVIVNVEKRGAIAKDQLQVCVPPLHWYHDWARLILFFELWRKHEATFIIYANSMSENTAKVLKFYAKQGMVQVVNWPLLPLSKDGEDPNSGIYRLSHSLAHNDCVLRMNAEYGVLLDVDEYIHLSHNRSLLEFVEQRFEKEKDLGSLLFHHYGLKV</sequence>
<evidence type="ECO:0000256" key="6">
    <source>
        <dbReference type="RuleBase" id="RU366017"/>
    </source>
</evidence>
<dbReference type="AlphaFoldDB" id="A0AAN4ZQ32"/>
<evidence type="ECO:0000313" key="7">
    <source>
        <dbReference type="EMBL" id="GMR43334.1"/>
    </source>
</evidence>
<dbReference type="Proteomes" id="UP001328107">
    <property type="component" value="Unassembled WGS sequence"/>
</dbReference>
<keyword evidence="8" id="KW-1185">Reference proteome</keyword>
<reference evidence="8" key="1">
    <citation type="submission" date="2022-10" db="EMBL/GenBank/DDBJ databases">
        <title>Genome assembly of Pristionchus species.</title>
        <authorList>
            <person name="Yoshida K."/>
            <person name="Sommer R.J."/>
        </authorList>
    </citation>
    <scope>NUCLEOTIDE SEQUENCE [LARGE SCALE GENOMIC DNA]</scope>
    <source>
        <strain evidence="8">RS5460</strain>
    </source>
</reference>
<dbReference type="GO" id="GO:0016020">
    <property type="term" value="C:membrane"/>
    <property type="evidence" value="ECO:0007669"/>
    <property type="project" value="UniProtKB-SubCell"/>
</dbReference>
<organism evidence="7 8">
    <name type="scientific">Pristionchus mayeri</name>
    <dbReference type="NCBI Taxonomy" id="1317129"/>
    <lineage>
        <taxon>Eukaryota</taxon>
        <taxon>Metazoa</taxon>
        <taxon>Ecdysozoa</taxon>
        <taxon>Nematoda</taxon>
        <taxon>Chromadorea</taxon>
        <taxon>Rhabditida</taxon>
        <taxon>Rhabditina</taxon>
        <taxon>Diplogasteromorpha</taxon>
        <taxon>Diplogasteroidea</taxon>
        <taxon>Neodiplogasteridae</taxon>
        <taxon>Pristionchus</taxon>
    </lineage>
</organism>
<name>A0AAN4ZQ32_9BILA</name>
<feature type="non-terminal residue" evidence="7">
    <location>
        <position position="1"/>
    </location>
</feature>